<sequence>MEVCVYLQDKPICSYMNVYVVLLKEIYTVKCRSIGPS</sequence>
<reference evidence="1" key="1">
    <citation type="submission" date="2014-11" db="EMBL/GenBank/DDBJ databases">
        <authorList>
            <person name="Amaro Gonzalez C."/>
        </authorList>
    </citation>
    <scope>NUCLEOTIDE SEQUENCE</scope>
</reference>
<evidence type="ECO:0000313" key="1">
    <source>
        <dbReference type="EMBL" id="JAH46356.1"/>
    </source>
</evidence>
<dbReference type="EMBL" id="GBXM01062221">
    <property type="protein sequence ID" value="JAH46356.1"/>
    <property type="molecule type" value="Transcribed_RNA"/>
</dbReference>
<proteinExistence type="predicted"/>
<protein>
    <submittedName>
        <fullName evidence="1">Uncharacterized protein</fullName>
    </submittedName>
</protein>
<accession>A0A0E9SYI1</accession>
<reference evidence="1" key="2">
    <citation type="journal article" date="2015" name="Fish Shellfish Immunol.">
        <title>Early steps in the European eel (Anguilla anguilla)-Vibrio vulnificus interaction in the gills: Role of the RtxA13 toxin.</title>
        <authorList>
            <person name="Callol A."/>
            <person name="Pajuelo D."/>
            <person name="Ebbesson L."/>
            <person name="Teles M."/>
            <person name="MacKenzie S."/>
            <person name="Amaro C."/>
        </authorList>
    </citation>
    <scope>NUCLEOTIDE SEQUENCE</scope>
</reference>
<dbReference type="AlphaFoldDB" id="A0A0E9SYI1"/>
<organism evidence="1">
    <name type="scientific">Anguilla anguilla</name>
    <name type="common">European freshwater eel</name>
    <name type="synonym">Muraena anguilla</name>
    <dbReference type="NCBI Taxonomy" id="7936"/>
    <lineage>
        <taxon>Eukaryota</taxon>
        <taxon>Metazoa</taxon>
        <taxon>Chordata</taxon>
        <taxon>Craniata</taxon>
        <taxon>Vertebrata</taxon>
        <taxon>Euteleostomi</taxon>
        <taxon>Actinopterygii</taxon>
        <taxon>Neopterygii</taxon>
        <taxon>Teleostei</taxon>
        <taxon>Anguilliformes</taxon>
        <taxon>Anguillidae</taxon>
        <taxon>Anguilla</taxon>
    </lineage>
</organism>
<name>A0A0E9SYI1_ANGAN</name>